<dbReference type="PANTHER" id="PTHR43312">
    <property type="entry name" value="D-THREO-ALDOSE 1-DEHYDROGENASE"/>
    <property type="match status" value="1"/>
</dbReference>
<dbReference type="STRING" id="694327.DFW101_2546"/>
<dbReference type="Gene3D" id="3.20.20.100">
    <property type="entry name" value="NADP-dependent oxidoreductase domain"/>
    <property type="match status" value="1"/>
</dbReference>
<keyword evidence="5" id="KW-1185">Reference proteome</keyword>
<dbReference type="CDD" id="cd19100">
    <property type="entry name" value="AKR_unchar"/>
    <property type="match status" value="1"/>
</dbReference>
<feature type="chain" id="PRO_5003503517" evidence="2">
    <location>
        <begin position="20"/>
        <end position="345"/>
    </location>
</feature>
<evidence type="ECO:0000256" key="2">
    <source>
        <dbReference type="SAM" id="SignalP"/>
    </source>
</evidence>
<protein>
    <submittedName>
        <fullName evidence="4">NADP-dependent oxidoreductase domain protein</fullName>
    </submittedName>
</protein>
<dbReference type="AlphaFoldDB" id="G7Q8D8"/>
<feature type="compositionally biased region" description="Polar residues" evidence="1">
    <location>
        <begin position="326"/>
        <end position="337"/>
    </location>
</feature>
<dbReference type="SUPFAM" id="SSF51430">
    <property type="entry name" value="NAD(P)-linked oxidoreductase"/>
    <property type="match status" value="1"/>
</dbReference>
<evidence type="ECO:0000259" key="3">
    <source>
        <dbReference type="Pfam" id="PF00248"/>
    </source>
</evidence>
<dbReference type="eggNOG" id="COG0667">
    <property type="taxonomic scope" value="Bacteria"/>
</dbReference>
<dbReference type="InterPro" id="IPR053135">
    <property type="entry name" value="AKR2_Oxidoreductase"/>
</dbReference>
<dbReference type="HOGENOM" id="CLU_023205_3_0_7"/>
<evidence type="ECO:0000313" key="4">
    <source>
        <dbReference type="EMBL" id="EHJ48550.1"/>
    </source>
</evidence>
<organism evidence="4 5">
    <name type="scientific">Solidesulfovibrio carbinoliphilus subsp. oakridgensis</name>
    <dbReference type="NCBI Taxonomy" id="694327"/>
    <lineage>
        <taxon>Bacteria</taxon>
        <taxon>Pseudomonadati</taxon>
        <taxon>Thermodesulfobacteriota</taxon>
        <taxon>Desulfovibrionia</taxon>
        <taxon>Desulfovibrionales</taxon>
        <taxon>Desulfovibrionaceae</taxon>
        <taxon>Solidesulfovibrio</taxon>
    </lineage>
</organism>
<reference evidence="5" key="1">
    <citation type="journal article" date="2015" name="Genome Announc.">
        <title>High-Quality Draft Genome Sequence of Desulfovibrio carbinoliphilus FW-101-2B, an Organic Acid-Oxidizing Sulfate-Reducing Bacterium Isolated from Uranium(VI)-Contaminated Groundwater.</title>
        <authorList>
            <person name="Ramsay B.D."/>
            <person name="Hwang C."/>
            <person name="Woo H.L."/>
            <person name="Carroll S.L."/>
            <person name="Lucas S."/>
            <person name="Han J."/>
            <person name="Lapidus A.L."/>
            <person name="Cheng J.F."/>
            <person name="Goodwin L.A."/>
            <person name="Pitluck S."/>
            <person name="Peters L."/>
            <person name="Chertkov O."/>
            <person name="Held B."/>
            <person name="Detter J.C."/>
            <person name="Han C.S."/>
            <person name="Tapia R."/>
            <person name="Land M.L."/>
            <person name="Hauser L.J."/>
            <person name="Kyrpides N.C."/>
            <person name="Ivanova N.N."/>
            <person name="Mikhailova N."/>
            <person name="Pagani I."/>
            <person name="Woyke T."/>
            <person name="Arkin A.P."/>
            <person name="Dehal P."/>
            <person name="Chivian D."/>
            <person name="Criddle C.S."/>
            <person name="Wu W."/>
            <person name="Chakraborty R."/>
            <person name="Hazen T.C."/>
            <person name="Fields M.W."/>
        </authorList>
    </citation>
    <scope>NUCLEOTIDE SEQUENCE [LARGE SCALE GENOMIC DNA]</scope>
    <source>
        <strain evidence="5">FW-101-2B</strain>
    </source>
</reference>
<dbReference type="InterPro" id="IPR036812">
    <property type="entry name" value="NAD(P)_OxRdtase_dom_sf"/>
</dbReference>
<dbReference type="InterPro" id="IPR023210">
    <property type="entry name" value="NADP_OxRdtase_dom"/>
</dbReference>
<gene>
    <name evidence="4" type="ORF">DFW101_2546</name>
</gene>
<dbReference type="Pfam" id="PF00248">
    <property type="entry name" value="Aldo_ket_red"/>
    <property type="match status" value="1"/>
</dbReference>
<dbReference type="Proteomes" id="UP000004662">
    <property type="component" value="Chromosome"/>
</dbReference>
<keyword evidence="2" id="KW-0732">Signal</keyword>
<name>G7Q8D8_9BACT</name>
<evidence type="ECO:0000313" key="5">
    <source>
        <dbReference type="Proteomes" id="UP000004662"/>
    </source>
</evidence>
<proteinExistence type="predicted"/>
<feature type="region of interest" description="Disordered" evidence="1">
    <location>
        <begin position="322"/>
        <end position="345"/>
    </location>
</feature>
<feature type="region of interest" description="Disordered" evidence="1">
    <location>
        <begin position="20"/>
        <end position="44"/>
    </location>
</feature>
<evidence type="ECO:0000256" key="1">
    <source>
        <dbReference type="SAM" id="MobiDB-lite"/>
    </source>
</evidence>
<accession>G7Q8D8</accession>
<feature type="signal peptide" evidence="2">
    <location>
        <begin position="1"/>
        <end position="19"/>
    </location>
</feature>
<dbReference type="EMBL" id="CM001368">
    <property type="protein sequence ID" value="EHJ48550.1"/>
    <property type="molecule type" value="Genomic_DNA"/>
</dbReference>
<dbReference type="RefSeq" id="WP_009181923.1">
    <property type="nucleotide sequence ID" value="NZ_CM001368.1"/>
</dbReference>
<dbReference type="PANTHER" id="PTHR43312:SF1">
    <property type="entry name" value="NADP-DEPENDENT OXIDOREDUCTASE DOMAIN-CONTAINING PROTEIN"/>
    <property type="match status" value="1"/>
</dbReference>
<sequence length="345" mass="37813">MALSVTGAATCLAAGQGLAATSTAPPQADRTGQPSETPATTRKGDMLYRTLGRTGETISLVGIGGSHLGKPEEDEAIAIVRRAVDAGVTFMDNSWDYNQGDSELRMGKALKDGYRDKVFLMTKVDGRDKKTAARQIEESLMRLRTGRVDLMQFHEVIRMEDADRFFAKDGALHAFLEARQAGKIRFIGFTGHKDPVVHLRMLELAREHEFTFDTVQMPLNVMDAHFRSFQNQVLPAALGQGIGVLGMKPLGGSFIVKSNAVSAKECLHYAMSLPTSCVITGIDSLPLLDQALEAVRTFEPLTADQTRDLLARTRELARSGQYEPFKTTSHFDSTAQNPEWLGPPE</sequence>
<feature type="compositionally biased region" description="Polar residues" evidence="1">
    <location>
        <begin position="20"/>
        <end position="40"/>
    </location>
</feature>
<feature type="domain" description="NADP-dependent oxidoreductase" evidence="3">
    <location>
        <begin position="61"/>
        <end position="261"/>
    </location>
</feature>